<name>Q8FRG5_COREF</name>
<evidence type="ECO:0000313" key="2">
    <source>
        <dbReference type="Proteomes" id="UP000001409"/>
    </source>
</evidence>
<organism evidence="1 2">
    <name type="scientific">Corynebacterium efficiens (strain DSM 44549 / YS-314 / AJ 12310 / JCM 11189 / NBRC 100395)</name>
    <dbReference type="NCBI Taxonomy" id="196164"/>
    <lineage>
        <taxon>Bacteria</taxon>
        <taxon>Bacillati</taxon>
        <taxon>Actinomycetota</taxon>
        <taxon>Actinomycetes</taxon>
        <taxon>Mycobacteriales</taxon>
        <taxon>Corynebacteriaceae</taxon>
        <taxon>Corynebacterium</taxon>
    </lineage>
</organism>
<proteinExistence type="predicted"/>
<dbReference type="Proteomes" id="UP000001409">
    <property type="component" value="Chromosome"/>
</dbReference>
<keyword evidence="2" id="KW-1185">Reference proteome</keyword>
<dbReference type="eggNOG" id="ENOG5031IRC">
    <property type="taxonomic scope" value="Bacteria"/>
</dbReference>
<evidence type="ECO:0000313" key="1">
    <source>
        <dbReference type="EMBL" id="BAC17606.1"/>
    </source>
</evidence>
<dbReference type="Gene3D" id="3.40.50.720">
    <property type="entry name" value="NAD(P)-binding Rossmann-like Domain"/>
    <property type="match status" value="1"/>
</dbReference>
<dbReference type="EMBL" id="BA000035">
    <property type="protein sequence ID" value="BAC17606.1"/>
    <property type="molecule type" value="Genomic_DNA"/>
</dbReference>
<dbReference type="STRING" id="196164.gene:10741198"/>
<protein>
    <submittedName>
        <fullName evidence="1">Uncharacterized protein</fullName>
    </submittedName>
</protein>
<accession>Q8FRG5</accession>
<reference evidence="1 2" key="1">
    <citation type="journal article" date="2003" name="Genome Res.">
        <title>Comparative complete genome sequence analysis of the amino acid replacements responsible for the thermostability of Corynebacterium efficiens.</title>
        <authorList>
            <person name="Nishio Y."/>
            <person name="Nakamura Y."/>
            <person name="Kawarabayasi Y."/>
            <person name="Usuda Y."/>
            <person name="Kimura E."/>
            <person name="Sugimoto S."/>
            <person name="Matsui K."/>
            <person name="Yamagishi A."/>
            <person name="Kikuchi H."/>
            <person name="Ikeo K."/>
            <person name="Gojobori T."/>
        </authorList>
    </citation>
    <scope>NUCLEOTIDE SEQUENCE [LARGE SCALE GENOMIC DNA]</scope>
    <source>
        <strain evidence="2">DSM 44549 / YS-314 / AJ 12310 / JCM 11189 / NBRC 100395</strain>
    </source>
</reference>
<dbReference type="AlphaFoldDB" id="Q8FRG5"/>
<dbReference type="KEGG" id="cef:CE0796"/>
<dbReference type="HOGENOM" id="CLU_042635_1_0_11"/>
<sequence>MTHQCNCGGMEAFGGVWKPGGCSMTHIMLSPSAQILIRPGPAIQFGVDATRAGILELESPELASRIVPVLLALRAGQGVEGVVDKLTTAGLGRGAATSLLEDLLAYRVLRECAPGEVLLLGNGTLLDATASLIEALGLVPRIALRGDNPAQFLTRPALQVVVLNRLAHTRYLAPLLARRVPTYLLASLIDNRGLIGPGRRRLVGPCLMCVDLHRSDIDPHWHALATQQPNGPTNPDPVTEAATAARVAALVHTDDWRAGEVEEIDPYAGTSIKSTLPVHPGCPVCFAAGT</sequence>